<dbReference type="GO" id="GO:0016746">
    <property type="term" value="F:acyltransferase activity"/>
    <property type="evidence" value="ECO:0007669"/>
    <property type="project" value="UniProtKB-KW"/>
</dbReference>
<dbReference type="EMBL" id="MU004381">
    <property type="protein sequence ID" value="KAF2653450.1"/>
    <property type="molecule type" value="Genomic_DNA"/>
</dbReference>
<evidence type="ECO:0000256" key="2">
    <source>
        <dbReference type="ARBA" id="ARBA00022679"/>
    </source>
</evidence>
<gene>
    <name evidence="6" type="ORF">K491DRAFT_680535</name>
</gene>
<dbReference type="Pfam" id="PF16076">
    <property type="entry name" value="Acyltransf_C"/>
    <property type="match status" value="1"/>
</dbReference>
<dbReference type="InterPro" id="IPR002123">
    <property type="entry name" value="Plipid/glycerol_acylTrfase"/>
</dbReference>
<dbReference type="SUPFAM" id="SSF69593">
    <property type="entry name" value="Glycerol-3-phosphate (1)-acyltransferase"/>
    <property type="match status" value="1"/>
</dbReference>
<feature type="region of interest" description="Disordered" evidence="4">
    <location>
        <begin position="17"/>
        <end position="36"/>
    </location>
</feature>
<evidence type="ECO:0000256" key="3">
    <source>
        <dbReference type="ARBA" id="ARBA00023315"/>
    </source>
</evidence>
<dbReference type="InterPro" id="IPR032098">
    <property type="entry name" value="Acyltransf_C"/>
</dbReference>
<keyword evidence="7" id="KW-1185">Reference proteome</keyword>
<dbReference type="GO" id="GO:0005783">
    <property type="term" value="C:endoplasmic reticulum"/>
    <property type="evidence" value="ECO:0007669"/>
    <property type="project" value="TreeGrafter"/>
</dbReference>
<keyword evidence="3 6" id="KW-0012">Acyltransferase</keyword>
<accession>A0A6A6T115</accession>
<keyword evidence="2 6" id="KW-0808">Transferase</keyword>
<evidence type="ECO:0000256" key="1">
    <source>
        <dbReference type="ARBA" id="ARBA00008655"/>
    </source>
</evidence>
<sequence>MPSPALKRKGRTDLGAGLKVTKPSVDNHPAGPPRHGELTQAERAFTLASTFLSGVLAISASQFIGAPLKLIDPVFYEGYMAYTKECFAILITCLTQWWAPTVVRVSGDSSMVGQLIKKKDGSLQCAFADRMVLMANHQLYTDWLYLWWIAYTNNMHGFIYIILKESLKNIPIIGWGAQFYNFIFLSRKWEQDQTTFKKHLSKLNKPNDPMWLIIFPEGTNLSASTREKSKQWAEKNGLQDMKHQLLPRSTGIQFCLQELRKTTDWLYDCTIAYEGVPPGEFGQDIFTLRSSFFEGRPPKSVNMHWRRFHFDDIPIDSKAGFDVWLRNRWREKDYMLEYYNRNNRFPAENFWKEHLDMDTQSNGSKTLRSVPRPAVQIQTEVKSGNWNEFVKIFAPITSIMMALTVAYGASPSDLLPGGAEFFEQHMKALLSGGDMKGLPSPDELEKLIEGAAKMGVQDVKPQDQGKIQKLTQENLAKLVKETAIKNGMVLPGGMRRVNSALPAMTAPPPKGRNVAAKPAAPKAKSAINMPTSAKKAATQPKQVPAKAVAAHAKPTPPAEMQEVMLKSGVTIKIPKPQVEEAKKTGTIVTANGLVIKVGKDEIEEAQRKKGATIMTASGVPIKITPSGAIAVESKPAVRQPPPKAPSKPAKATTASTPAASRPPGVPKPALSGLKSPAPTPKNVNVPAKKANGPQVVTKKNFPANGTVKKPPTTPAKPAPPKAVAKKPSA</sequence>
<dbReference type="SMART" id="SM00563">
    <property type="entry name" value="PlsC"/>
    <property type="match status" value="1"/>
</dbReference>
<evidence type="ECO:0000256" key="4">
    <source>
        <dbReference type="SAM" id="MobiDB-lite"/>
    </source>
</evidence>
<name>A0A6A6T115_9PLEO</name>
<dbReference type="GO" id="GO:0036149">
    <property type="term" value="P:phosphatidylinositol acyl-chain remodeling"/>
    <property type="evidence" value="ECO:0007669"/>
    <property type="project" value="TreeGrafter"/>
</dbReference>
<evidence type="ECO:0000313" key="7">
    <source>
        <dbReference type="Proteomes" id="UP000799324"/>
    </source>
</evidence>
<dbReference type="CDD" id="cd07990">
    <property type="entry name" value="LPLAT_LCLAT1-like"/>
    <property type="match status" value="1"/>
</dbReference>
<dbReference type="Pfam" id="PF01553">
    <property type="entry name" value="Acyltransferase"/>
    <property type="match status" value="1"/>
</dbReference>
<organism evidence="6 7">
    <name type="scientific">Lophiostoma macrostomum CBS 122681</name>
    <dbReference type="NCBI Taxonomy" id="1314788"/>
    <lineage>
        <taxon>Eukaryota</taxon>
        <taxon>Fungi</taxon>
        <taxon>Dikarya</taxon>
        <taxon>Ascomycota</taxon>
        <taxon>Pezizomycotina</taxon>
        <taxon>Dothideomycetes</taxon>
        <taxon>Pleosporomycetidae</taxon>
        <taxon>Pleosporales</taxon>
        <taxon>Lophiostomataceae</taxon>
        <taxon>Lophiostoma</taxon>
    </lineage>
</organism>
<evidence type="ECO:0000313" key="6">
    <source>
        <dbReference type="EMBL" id="KAF2653450.1"/>
    </source>
</evidence>
<dbReference type="AlphaFoldDB" id="A0A6A6T115"/>
<dbReference type="OrthoDB" id="189226at2759"/>
<comment type="similarity">
    <text evidence="1">Belongs to the 1-acyl-sn-glycerol-3-phosphate acyltransferase family.</text>
</comment>
<feature type="region of interest" description="Disordered" evidence="4">
    <location>
        <begin position="630"/>
        <end position="729"/>
    </location>
</feature>
<feature type="compositionally biased region" description="Low complexity" evidence="4">
    <location>
        <begin position="646"/>
        <end position="662"/>
    </location>
</feature>
<evidence type="ECO:0000259" key="5">
    <source>
        <dbReference type="SMART" id="SM00563"/>
    </source>
</evidence>
<feature type="compositionally biased region" description="Pro residues" evidence="4">
    <location>
        <begin position="711"/>
        <end position="720"/>
    </location>
</feature>
<proteinExistence type="inferred from homology"/>
<protein>
    <submittedName>
        <fullName evidence="6">Acyltransferase-domain-containing protein</fullName>
    </submittedName>
</protein>
<dbReference type="PANTHER" id="PTHR10983">
    <property type="entry name" value="1-ACYLGLYCEROL-3-PHOSPHATE ACYLTRANSFERASE-RELATED"/>
    <property type="match status" value="1"/>
</dbReference>
<dbReference type="Proteomes" id="UP000799324">
    <property type="component" value="Unassembled WGS sequence"/>
</dbReference>
<dbReference type="PANTHER" id="PTHR10983:SF16">
    <property type="entry name" value="LYSOCARDIOLIPIN ACYLTRANSFERASE 1"/>
    <property type="match status" value="1"/>
</dbReference>
<feature type="domain" description="Phospholipid/glycerol acyltransferase" evidence="5">
    <location>
        <begin position="131"/>
        <end position="253"/>
    </location>
</feature>
<reference evidence="6" key="1">
    <citation type="journal article" date="2020" name="Stud. Mycol.">
        <title>101 Dothideomycetes genomes: a test case for predicting lifestyles and emergence of pathogens.</title>
        <authorList>
            <person name="Haridas S."/>
            <person name="Albert R."/>
            <person name="Binder M."/>
            <person name="Bloem J."/>
            <person name="Labutti K."/>
            <person name="Salamov A."/>
            <person name="Andreopoulos B."/>
            <person name="Baker S."/>
            <person name="Barry K."/>
            <person name="Bills G."/>
            <person name="Bluhm B."/>
            <person name="Cannon C."/>
            <person name="Castanera R."/>
            <person name="Culley D."/>
            <person name="Daum C."/>
            <person name="Ezra D."/>
            <person name="Gonzalez J."/>
            <person name="Henrissat B."/>
            <person name="Kuo A."/>
            <person name="Liang C."/>
            <person name="Lipzen A."/>
            <person name="Lutzoni F."/>
            <person name="Magnuson J."/>
            <person name="Mondo S."/>
            <person name="Nolan M."/>
            <person name="Ohm R."/>
            <person name="Pangilinan J."/>
            <person name="Park H.-J."/>
            <person name="Ramirez L."/>
            <person name="Alfaro M."/>
            <person name="Sun H."/>
            <person name="Tritt A."/>
            <person name="Yoshinaga Y."/>
            <person name="Zwiers L.-H."/>
            <person name="Turgeon B."/>
            <person name="Goodwin S."/>
            <person name="Spatafora J."/>
            <person name="Crous P."/>
            <person name="Grigoriev I."/>
        </authorList>
    </citation>
    <scope>NUCLEOTIDE SEQUENCE</scope>
    <source>
        <strain evidence="6">CBS 122681</strain>
    </source>
</reference>